<dbReference type="SUPFAM" id="SSF55729">
    <property type="entry name" value="Acyl-CoA N-acyltransferases (Nat)"/>
    <property type="match status" value="1"/>
</dbReference>
<dbReference type="Pfam" id="PF00583">
    <property type="entry name" value="Acetyltransf_1"/>
    <property type="match status" value="1"/>
</dbReference>
<dbReference type="CDD" id="cd04301">
    <property type="entry name" value="NAT_SF"/>
    <property type="match status" value="1"/>
</dbReference>
<evidence type="ECO:0000259" key="1">
    <source>
        <dbReference type="PROSITE" id="PS51186"/>
    </source>
</evidence>
<name>A0A2K9V507_9CAUD</name>
<dbReference type="EMBL" id="MG736918">
    <property type="protein sequence ID" value="AUV57228.1"/>
    <property type="molecule type" value="Genomic_DNA"/>
</dbReference>
<evidence type="ECO:0000313" key="3">
    <source>
        <dbReference type="Proteomes" id="UP000241070"/>
    </source>
</evidence>
<evidence type="ECO:0000313" key="2">
    <source>
        <dbReference type="EMBL" id="AUV57228.1"/>
    </source>
</evidence>
<accession>A0A2K9V507</accession>
<keyword evidence="2" id="KW-0808">Transferase</keyword>
<dbReference type="Gene3D" id="3.40.630.30">
    <property type="match status" value="1"/>
</dbReference>
<dbReference type="InterPro" id="IPR000182">
    <property type="entry name" value="GNAT_dom"/>
</dbReference>
<sequence length="155" mass="17377">MIRAAHLLDIPRLLELASQYQDEIVVADKFVPVIDGELAATNMMNTMQSELGLALVAVEGTKVIGFLWALVVHPVPWSHYRSADTLMFYVHPDYRGGLHGYRLLKEYKSWAEGVECDEIRLSTASGINTDSAEGIFRRLGFTPLGTVFHIKKTKE</sequence>
<reference evidence="2 3" key="1">
    <citation type="submission" date="2017-12" db="EMBL/GenBank/DDBJ databases">
        <title>Complete Genome Sequences of Erwinia amylovora Phages vB_EamP-S2 and vB_EamM-Bue1.</title>
        <authorList>
            <person name="Knecht L.E."/>
            <person name="Born Y."/>
            <person name="Pothier J.F."/>
            <person name="Loessner M.J."/>
            <person name="Fieseler L."/>
        </authorList>
    </citation>
    <scope>NUCLEOTIDE SEQUENCE [LARGE SCALE GENOMIC DNA]</scope>
</reference>
<keyword evidence="3" id="KW-1185">Reference proteome</keyword>
<dbReference type="RefSeq" id="YP_009797639.1">
    <property type="nucleotide sequence ID" value="NC_047917.1"/>
</dbReference>
<dbReference type="KEGG" id="vg:54988056"/>
<dbReference type="InterPro" id="IPR016181">
    <property type="entry name" value="Acyl_CoA_acyltransferase"/>
</dbReference>
<protein>
    <submittedName>
        <fullName evidence="2">N-acetyltransferase-like protein</fullName>
    </submittedName>
</protein>
<proteinExistence type="predicted"/>
<feature type="domain" description="N-acetyltransferase" evidence="1">
    <location>
        <begin position="1"/>
        <end position="155"/>
    </location>
</feature>
<dbReference type="Proteomes" id="UP000241070">
    <property type="component" value="Segment"/>
</dbReference>
<dbReference type="PROSITE" id="PS51186">
    <property type="entry name" value="GNAT"/>
    <property type="match status" value="1"/>
</dbReference>
<dbReference type="GO" id="GO:0016747">
    <property type="term" value="F:acyltransferase activity, transferring groups other than amino-acyl groups"/>
    <property type="evidence" value="ECO:0007669"/>
    <property type="project" value="InterPro"/>
</dbReference>
<dbReference type="GeneID" id="54988056"/>
<organism evidence="2 3">
    <name type="scientific">Erwinia phage vB_EamP-S2</name>
    <dbReference type="NCBI Taxonomy" id="2070198"/>
    <lineage>
        <taxon>Viruses</taxon>
        <taxon>Duplodnaviria</taxon>
        <taxon>Heunggongvirae</taxon>
        <taxon>Uroviricota</taxon>
        <taxon>Caudoviricetes</taxon>
        <taxon>Autographivirales</taxon>
        <taxon>Autosignataviridae</taxon>
        <taxon>Molineuxvirinae</taxon>
        <taxon>Eracentumvirus</taxon>
        <taxon>Eracentumvirus S2</taxon>
    </lineage>
</organism>